<accession>A0AAJ6AHZ3</accession>
<evidence type="ECO:0000256" key="11">
    <source>
        <dbReference type="ARBA" id="ARBA00049336"/>
    </source>
</evidence>
<dbReference type="RefSeq" id="WP_158278465.1">
    <property type="nucleotide sequence ID" value="NZ_CP122562.1"/>
</dbReference>
<evidence type="ECO:0000256" key="3">
    <source>
        <dbReference type="ARBA" id="ARBA00012461"/>
    </source>
</evidence>
<keyword evidence="7" id="KW-0479">Metal-binding</keyword>
<dbReference type="GO" id="GO:0046872">
    <property type="term" value="F:metal ion binding"/>
    <property type="evidence" value="ECO:0007669"/>
    <property type="project" value="UniProtKB-KW"/>
</dbReference>
<proteinExistence type="inferred from homology"/>
<gene>
    <name evidence="13" type="ORF">QDX21_03030</name>
</gene>
<comment type="cofactor">
    <cofactor evidence="1">
        <name>Mg(2+)</name>
        <dbReference type="ChEBI" id="CHEBI:18420"/>
    </cofactor>
</comment>
<evidence type="ECO:0000256" key="9">
    <source>
        <dbReference type="ARBA" id="ARBA00032492"/>
    </source>
</evidence>
<dbReference type="EMBL" id="CP122566">
    <property type="protein sequence ID" value="WGH93786.1"/>
    <property type="molecule type" value="Genomic_DNA"/>
</dbReference>
<keyword evidence="14" id="KW-1185">Reference proteome</keyword>
<keyword evidence="8" id="KW-0460">Magnesium</keyword>
<dbReference type="Gene3D" id="3.90.550.10">
    <property type="entry name" value="Spore Coat Polysaccharide Biosynthesis Protein SpsA, Chain A"/>
    <property type="match status" value="1"/>
</dbReference>
<dbReference type="EC" id="2.7.7.24" evidence="3"/>
<evidence type="ECO:0000256" key="4">
    <source>
        <dbReference type="ARBA" id="ARBA00017654"/>
    </source>
</evidence>
<keyword evidence="6" id="KW-0548">Nucleotidyltransferase</keyword>
<dbReference type="InterPro" id="IPR029044">
    <property type="entry name" value="Nucleotide-diphossugar_trans"/>
</dbReference>
<dbReference type="Proteomes" id="UP001224674">
    <property type="component" value="Chromosome"/>
</dbReference>
<evidence type="ECO:0000259" key="12">
    <source>
        <dbReference type="Pfam" id="PF00483"/>
    </source>
</evidence>
<protein>
    <recommendedName>
        <fullName evidence="4">Glucose-1-phosphate thymidylyltransferase</fullName>
        <ecNumber evidence="3">2.7.7.24</ecNumber>
    </recommendedName>
    <alternativeName>
        <fullName evidence="10">dTDP-glucose pyrophosphorylase</fullName>
    </alternativeName>
    <alternativeName>
        <fullName evidence="9">dTDP-glucose synthase</fullName>
    </alternativeName>
</protein>
<sequence>MRGIILAGGTGQRLRPLTTGVNKHLLPVHDKPMIFYPLSTLISMGVRDVLLVTDPTYREGFERLIGDGKHLGISVQYAVQDSPSGVAGALMAARGFVEADLTTLVLGDNVFHGIGMKDLLSAGFEESKATIFSRSVPNGSSYGVVYTDRTGKPTRLVEKPKPPGPAEAVPGLYVYPSDVLDLVETLSPSARGELEISDLNQLYLNVSRLALRRLHKNVQWFDAGTLADLTAASRFVRELQEDTHCLVGSPEISAWCRGFIDDADLQKLADWHGSSSYGHFLSHALKAGWT</sequence>
<evidence type="ECO:0000256" key="1">
    <source>
        <dbReference type="ARBA" id="ARBA00001946"/>
    </source>
</evidence>
<evidence type="ECO:0000256" key="8">
    <source>
        <dbReference type="ARBA" id="ARBA00022842"/>
    </source>
</evidence>
<comment type="catalytic activity">
    <reaction evidence="11">
        <text>dTTP + alpha-D-glucose 1-phosphate + H(+) = dTDP-alpha-D-glucose + diphosphate</text>
        <dbReference type="Rhea" id="RHEA:15225"/>
        <dbReference type="ChEBI" id="CHEBI:15378"/>
        <dbReference type="ChEBI" id="CHEBI:33019"/>
        <dbReference type="ChEBI" id="CHEBI:37568"/>
        <dbReference type="ChEBI" id="CHEBI:57477"/>
        <dbReference type="ChEBI" id="CHEBI:58601"/>
        <dbReference type="EC" id="2.7.7.24"/>
    </reaction>
</comment>
<dbReference type="InterPro" id="IPR005907">
    <property type="entry name" value="G1P_thy_trans_s"/>
</dbReference>
<dbReference type="SUPFAM" id="SSF53448">
    <property type="entry name" value="Nucleotide-diphospho-sugar transferases"/>
    <property type="match status" value="1"/>
</dbReference>
<name>A0AAJ6AHZ3_9MICC</name>
<dbReference type="GO" id="GO:0008879">
    <property type="term" value="F:glucose-1-phosphate thymidylyltransferase activity"/>
    <property type="evidence" value="ECO:0007669"/>
    <property type="project" value="UniProtKB-EC"/>
</dbReference>
<evidence type="ECO:0000256" key="2">
    <source>
        <dbReference type="ARBA" id="ARBA00010480"/>
    </source>
</evidence>
<reference evidence="13 14" key="1">
    <citation type="submission" date="2023-03" db="EMBL/GenBank/DDBJ databases">
        <title>Complete genome sequences of several Auritidibacter ignavus strains isolated from ear infections.</title>
        <authorList>
            <person name="Baehr T."/>
            <person name="Baumhoegger A.M."/>
        </authorList>
    </citation>
    <scope>NUCLEOTIDE SEQUENCE [LARGE SCALE GENOMIC DNA]</scope>
    <source>
        <strain evidence="13 14">BABAE-6</strain>
    </source>
</reference>
<evidence type="ECO:0000313" key="14">
    <source>
        <dbReference type="Proteomes" id="UP001224674"/>
    </source>
</evidence>
<evidence type="ECO:0000256" key="6">
    <source>
        <dbReference type="ARBA" id="ARBA00022695"/>
    </source>
</evidence>
<keyword evidence="5" id="KW-0808">Transferase</keyword>
<evidence type="ECO:0000256" key="5">
    <source>
        <dbReference type="ARBA" id="ARBA00022679"/>
    </source>
</evidence>
<evidence type="ECO:0000256" key="7">
    <source>
        <dbReference type="ARBA" id="ARBA00022723"/>
    </source>
</evidence>
<comment type="similarity">
    <text evidence="2">Belongs to the glucose-1-phosphate thymidylyltransferase family.</text>
</comment>
<dbReference type="PANTHER" id="PTHR43532">
    <property type="entry name" value="GLUCOSE-1-PHOSPHATE THYMIDYLYLTRANSFERASE"/>
    <property type="match status" value="1"/>
</dbReference>
<evidence type="ECO:0000256" key="10">
    <source>
        <dbReference type="ARBA" id="ARBA00032598"/>
    </source>
</evidence>
<dbReference type="Pfam" id="PF00483">
    <property type="entry name" value="NTP_transferase"/>
    <property type="match status" value="1"/>
</dbReference>
<dbReference type="PANTHER" id="PTHR43532:SF1">
    <property type="entry name" value="GLUCOSE-1-PHOSPHATE THYMIDYLYLTRANSFERASE 1"/>
    <property type="match status" value="1"/>
</dbReference>
<feature type="domain" description="Nucleotidyl transferase" evidence="12">
    <location>
        <begin position="3"/>
        <end position="237"/>
    </location>
</feature>
<organism evidence="13 14">
    <name type="scientific">Auritidibacter ignavus</name>
    <dbReference type="NCBI Taxonomy" id="678932"/>
    <lineage>
        <taxon>Bacteria</taxon>
        <taxon>Bacillati</taxon>
        <taxon>Actinomycetota</taxon>
        <taxon>Actinomycetes</taxon>
        <taxon>Micrococcales</taxon>
        <taxon>Micrococcaceae</taxon>
        <taxon>Auritidibacter</taxon>
    </lineage>
</organism>
<dbReference type="InterPro" id="IPR005835">
    <property type="entry name" value="NTP_transferase_dom"/>
</dbReference>
<evidence type="ECO:0000313" key="13">
    <source>
        <dbReference type="EMBL" id="WGH93786.1"/>
    </source>
</evidence>
<dbReference type="AlphaFoldDB" id="A0AAJ6AHZ3"/>